<reference evidence="2 3" key="1">
    <citation type="submission" date="2018-11" db="EMBL/GenBank/DDBJ databases">
        <title>Bradyrhizobium sp. nov., isolated from effective nodules of peanut in China.</title>
        <authorList>
            <person name="Li Y."/>
        </authorList>
    </citation>
    <scope>NUCLEOTIDE SEQUENCE [LARGE SCALE GENOMIC DNA]</scope>
    <source>
        <strain evidence="2 3">CCBAU 51770</strain>
    </source>
</reference>
<organism evidence="2 3">
    <name type="scientific">Bradyrhizobium zhanjiangense</name>
    <dbReference type="NCBI Taxonomy" id="1325107"/>
    <lineage>
        <taxon>Bacteria</taxon>
        <taxon>Pseudomonadati</taxon>
        <taxon>Pseudomonadota</taxon>
        <taxon>Alphaproteobacteria</taxon>
        <taxon>Hyphomicrobiales</taxon>
        <taxon>Nitrobacteraceae</taxon>
        <taxon>Bradyrhizobium</taxon>
    </lineage>
</organism>
<protein>
    <submittedName>
        <fullName evidence="2">Uncharacterized protein</fullName>
    </submittedName>
</protein>
<feature type="region of interest" description="Disordered" evidence="1">
    <location>
        <begin position="82"/>
        <end position="115"/>
    </location>
</feature>
<evidence type="ECO:0000256" key="1">
    <source>
        <dbReference type="SAM" id="MobiDB-lite"/>
    </source>
</evidence>
<gene>
    <name evidence="2" type="ORF">EAS61_01330</name>
</gene>
<proteinExistence type="predicted"/>
<sequence length="115" mass="12519">MVKELLHARIITGRVMSSVVGVCAKRFHITDVMPAKAGIQYAAASRFRHCRLGVLDARLSRAMTLSVWREAHATRSSLRGALATKQSRIAPRKDSGSLRGACHRAALRADPLGSQ</sequence>
<evidence type="ECO:0000313" key="3">
    <source>
        <dbReference type="Proteomes" id="UP000290174"/>
    </source>
</evidence>
<dbReference type="Proteomes" id="UP000290174">
    <property type="component" value="Unassembled WGS sequence"/>
</dbReference>
<evidence type="ECO:0000313" key="2">
    <source>
        <dbReference type="EMBL" id="RXH03145.1"/>
    </source>
</evidence>
<comment type="caution">
    <text evidence="2">The sequence shown here is derived from an EMBL/GenBank/DDBJ whole genome shotgun (WGS) entry which is preliminary data.</text>
</comment>
<accession>A0A4V1KXR5</accession>
<dbReference type="EMBL" id="RKMK01000001">
    <property type="protein sequence ID" value="RXH03145.1"/>
    <property type="molecule type" value="Genomic_DNA"/>
</dbReference>
<dbReference type="AlphaFoldDB" id="A0A4V1KXR5"/>
<name>A0A4V1KXR5_9BRAD</name>